<dbReference type="STRING" id="402600.SAMN05216188_12182"/>
<evidence type="ECO:0000313" key="5">
    <source>
        <dbReference type="Proteomes" id="UP000199352"/>
    </source>
</evidence>
<dbReference type="InterPro" id="IPR003658">
    <property type="entry name" value="Anti-sigma_ant"/>
</dbReference>
<evidence type="ECO:0000313" key="4">
    <source>
        <dbReference type="EMBL" id="SES08135.1"/>
    </source>
</evidence>
<dbReference type="PROSITE" id="PS50801">
    <property type="entry name" value="STAS"/>
    <property type="match status" value="1"/>
</dbReference>
<dbReference type="Pfam" id="PF01740">
    <property type="entry name" value="STAS"/>
    <property type="match status" value="1"/>
</dbReference>
<dbReference type="SUPFAM" id="SSF52091">
    <property type="entry name" value="SpoIIaa-like"/>
    <property type="match status" value="1"/>
</dbReference>
<name>A0A1H9UFB4_9PSEU</name>
<comment type="similarity">
    <text evidence="1 2">Belongs to the anti-sigma-factor antagonist family.</text>
</comment>
<dbReference type="PANTHER" id="PTHR33495:SF13">
    <property type="entry name" value="ANTI-SIGMA-F FACTOR ANTAGONIST RSFB"/>
    <property type="match status" value="1"/>
</dbReference>
<dbReference type="PANTHER" id="PTHR33495">
    <property type="entry name" value="ANTI-SIGMA FACTOR ANTAGONIST TM_1081-RELATED-RELATED"/>
    <property type="match status" value="1"/>
</dbReference>
<keyword evidence="5" id="KW-1185">Reference proteome</keyword>
<gene>
    <name evidence="4" type="ORF">SAMN05216188_12182</name>
</gene>
<reference evidence="5" key="1">
    <citation type="submission" date="2016-10" db="EMBL/GenBank/DDBJ databases">
        <authorList>
            <person name="Varghese N."/>
            <person name="Submissions S."/>
        </authorList>
    </citation>
    <scope>NUCLEOTIDE SEQUENCE [LARGE SCALE GENOMIC DNA]</scope>
    <source>
        <strain evidence="5">CGMCC 4.3525</strain>
    </source>
</reference>
<dbReference type="NCBIfam" id="TIGR00377">
    <property type="entry name" value="ant_ant_sig"/>
    <property type="match status" value="1"/>
</dbReference>
<evidence type="ECO:0000259" key="3">
    <source>
        <dbReference type="PROSITE" id="PS50801"/>
    </source>
</evidence>
<dbReference type="RefSeq" id="WP_089958619.1">
    <property type="nucleotide sequence ID" value="NZ_FOFR01000021.1"/>
</dbReference>
<organism evidence="4 5">
    <name type="scientific">Lentzea xinjiangensis</name>
    <dbReference type="NCBI Taxonomy" id="402600"/>
    <lineage>
        <taxon>Bacteria</taxon>
        <taxon>Bacillati</taxon>
        <taxon>Actinomycetota</taxon>
        <taxon>Actinomycetes</taxon>
        <taxon>Pseudonocardiales</taxon>
        <taxon>Pseudonocardiaceae</taxon>
        <taxon>Lentzea</taxon>
    </lineage>
</organism>
<dbReference type="InterPro" id="IPR036513">
    <property type="entry name" value="STAS_dom_sf"/>
</dbReference>
<dbReference type="EMBL" id="FOFR01000021">
    <property type="protein sequence ID" value="SES08135.1"/>
    <property type="molecule type" value="Genomic_DNA"/>
</dbReference>
<accession>A0A1H9UFB4</accession>
<dbReference type="AlphaFoldDB" id="A0A1H9UFB4"/>
<protein>
    <recommendedName>
        <fullName evidence="2">Anti-sigma factor antagonist</fullName>
    </recommendedName>
</protein>
<dbReference type="CDD" id="cd07043">
    <property type="entry name" value="STAS_anti-anti-sigma_factors"/>
    <property type="match status" value="1"/>
</dbReference>
<dbReference type="InterPro" id="IPR002645">
    <property type="entry name" value="STAS_dom"/>
</dbReference>
<sequence>MTSSETASTASMQTTDHDGVLVAVISGELDMVSVDAVGTALFDHVGKDPAGLVVELAVDFMGSSALSMLLELYGRAQREGVGFAIVANQVAAVRPMMASALSQVLPVCQSVDEAFTLIQKQQGPGQQPVS</sequence>
<evidence type="ECO:0000256" key="2">
    <source>
        <dbReference type="RuleBase" id="RU003749"/>
    </source>
</evidence>
<feature type="domain" description="STAS" evidence="3">
    <location>
        <begin position="10"/>
        <end position="118"/>
    </location>
</feature>
<dbReference type="GO" id="GO:0043856">
    <property type="term" value="F:anti-sigma factor antagonist activity"/>
    <property type="evidence" value="ECO:0007669"/>
    <property type="project" value="InterPro"/>
</dbReference>
<dbReference type="Gene3D" id="3.30.750.24">
    <property type="entry name" value="STAS domain"/>
    <property type="match status" value="1"/>
</dbReference>
<proteinExistence type="inferred from homology"/>
<dbReference type="Proteomes" id="UP000199352">
    <property type="component" value="Unassembled WGS sequence"/>
</dbReference>
<dbReference type="OrthoDB" id="3695673at2"/>
<evidence type="ECO:0000256" key="1">
    <source>
        <dbReference type="ARBA" id="ARBA00009013"/>
    </source>
</evidence>